<dbReference type="STRING" id="1224163.B841_10855"/>
<dbReference type="eggNOG" id="COG0704">
    <property type="taxonomic scope" value="Bacteria"/>
</dbReference>
<evidence type="ECO:0000313" key="10">
    <source>
        <dbReference type="Proteomes" id="UP000015388"/>
    </source>
</evidence>
<evidence type="ECO:0000256" key="6">
    <source>
        <dbReference type="ARBA" id="ARBA00022592"/>
    </source>
</evidence>
<reference evidence="9 10" key="1">
    <citation type="submission" date="2012-11" db="EMBL/GenBank/DDBJ databases">
        <title>The complete genome sequence of Corynebacterium maris Coryn-1 (=DSM 45190).</title>
        <authorList>
            <person name="Schaffert L."/>
            <person name="Albersmeier A."/>
            <person name="Kalinowski J."/>
            <person name="Ruckert C."/>
        </authorList>
    </citation>
    <scope>NUCLEOTIDE SEQUENCE [LARGE SCALE GENOMIC DNA]</scope>
    <source>
        <strain evidence="10">Coryn-1</strain>
    </source>
</reference>
<evidence type="ECO:0000256" key="2">
    <source>
        <dbReference type="ARBA" id="ARBA00008107"/>
    </source>
</evidence>
<dbReference type="GO" id="GO:0045936">
    <property type="term" value="P:negative regulation of phosphate metabolic process"/>
    <property type="evidence" value="ECO:0007669"/>
    <property type="project" value="InterPro"/>
</dbReference>
<dbReference type="OrthoDB" id="9814256at2"/>
<dbReference type="SUPFAM" id="SSF109755">
    <property type="entry name" value="PhoU-like"/>
    <property type="match status" value="1"/>
</dbReference>
<dbReference type="NCBIfam" id="TIGR02135">
    <property type="entry name" value="phoU_full"/>
    <property type="match status" value="1"/>
</dbReference>
<evidence type="ECO:0000256" key="7">
    <source>
        <dbReference type="PIRNR" id="PIRNR003107"/>
    </source>
</evidence>
<evidence type="ECO:0000256" key="5">
    <source>
        <dbReference type="ARBA" id="ARBA00022490"/>
    </source>
</evidence>
<dbReference type="FunFam" id="1.20.58.220:FF:000004">
    <property type="entry name" value="Phosphate-specific transport system accessory protein PhoU"/>
    <property type="match status" value="1"/>
</dbReference>
<dbReference type="GO" id="GO:0006817">
    <property type="term" value="P:phosphate ion transport"/>
    <property type="evidence" value="ECO:0007669"/>
    <property type="project" value="UniProtKB-KW"/>
</dbReference>
<dbReference type="InterPro" id="IPR038078">
    <property type="entry name" value="PhoU-like_sf"/>
</dbReference>
<proteinExistence type="inferred from homology"/>
<gene>
    <name evidence="9" type="ORF">B841_10855</name>
</gene>
<name>S5TLS2_9CORY</name>
<organism evidence="9 10">
    <name type="scientific">Corynebacterium maris DSM 45190</name>
    <dbReference type="NCBI Taxonomy" id="1224163"/>
    <lineage>
        <taxon>Bacteria</taxon>
        <taxon>Bacillati</taxon>
        <taxon>Actinomycetota</taxon>
        <taxon>Actinomycetes</taxon>
        <taxon>Mycobacteriales</taxon>
        <taxon>Corynebacteriaceae</taxon>
        <taxon>Corynebacterium</taxon>
    </lineage>
</organism>
<dbReference type="PATRIC" id="fig|1224163.3.peg.2189"/>
<keyword evidence="10" id="KW-1185">Reference proteome</keyword>
<evidence type="ECO:0000256" key="4">
    <source>
        <dbReference type="ARBA" id="ARBA00022448"/>
    </source>
</evidence>
<keyword evidence="4 7" id="KW-0813">Transport</keyword>
<dbReference type="EMBL" id="CP003924">
    <property type="protein sequence ID" value="AGS35643.1"/>
    <property type="molecule type" value="Genomic_DNA"/>
</dbReference>
<dbReference type="AlphaFoldDB" id="S5TLS2"/>
<evidence type="ECO:0000256" key="1">
    <source>
        <dbReference type="ARBA" id="ARBA00004496"/>
    </source>
</evidence>
<comment type="subunit">
    <text evidence="3 7">Homodimer.</text>
</comment>
<dbReference type="PIRSF" id="PIRSF003107">
    <property type="entry name" value="PhoU"/>
    <property type="match status" value="1"/>
</dbReference>
<dbReference type="HOGENOM" id="CLU_078518_1_0_11"/>
<comment type="similarity">
    <text evidence="2 7">Belongs to the PhoU family.</text>
</comment>
<protein>
    <recommendedName>
        <fullName evidence="7">Phosphate-specific transport system accessory protein PhoU</fullName>
    </recommendedName>
</protein>
<dbReference type="PANTHER" id="PTHR42930:SF3">
    <property type="entry name" value="PHOSPHATE-SPECIFIC TRANSPORT SYSTEM ACCESSORY PROTEIN PHOU"/>
    <property type="match status" value="1"/>
</dbReference>
<evidence type="ECO:0000256" key="3">
    <source>
        <dbReference type="ARBA" id="ARBA00011738"/>
    </source>
</evidence>
<evidence type="ECO:0000313" key="9">
    <source>
        <dbReference type="EMBL" id="AGS35643.1"/>
    </source>
</evidence>
<comment type="subcellular location">
    <subcellularLocation>
        <location evidence="1 7">Cytoplasm</location>
    </subcellularLocation>
</comment>
<dbReference type="Proteomes" id="UP000015388">
    <property type="component" value="Chromosome"/>
</dbReference>
<evidence type="ECO:0000259" key="8">
    <source>
        <dbReference type="Pfam" id="PF01895"/>
    </source>
</evidence>
<dbReference type="InterPro" id="IPR028366">
    <property type="entry name" value="PhoU"/>
</dbReference>
<dbReference type="GO" id="GO:0005737">
    <property type="term" value="C:cytoplasm"/>
    <property type="evidence" value="ECO:0007669"/>
    <property type="project" value="UniProtKB-SubCell"/>
</dbReference>
<dbReference type="GO" id="GO:0030643">
    <property type="term" value="P:intracellular phosphate ion homeostasis"/>
    <property type="evidence" value="ECO:0007669"/>
    <property type="project" value="InterPro"/>
</dbReference>
<accession>S5TLS2</accession>
<dbReference type="Pfam" id="PF01895">
    <property type="entry name" value="PhoU"/>
    <property type="match status" value="2"/>
</dbReference>
<dbReference type="Gene3D" id="1.20.58.220">
    <property type="entry name" value="Phosphate transport system protein phou homolog 2, domain 2"/>
    <property type="match status" value="1"/>
</dbReference>
<dbReference type="KEGG" id="cmd:B841_10855"/>
<dbReference type="InterPro" id="IPR026022">
    <property type="entry name" value="PhoU_dom"/>
</dbReference>
<keyword evidence="5 7" id="KW-0963">Cytoplasm</keyword>
<comment type="function">
    <text evidence="7">Plays a role in the regulation of phosphate uptake.</text>
</comment>
<sequence length="242" mass="27422">MRTAYREDLDDFAHDLIVMCDTVRAVMDKASDALLRGSLQSAEDALSHEDTLAEIRARSEERAVNLLALEHPTPSDLRQVISSIYIVNDFNRMGRLAMHIANTARKRHPETAIPEAVGAYFAELHRLVGEMSAKTRGVLVEPDTDVALDMAEDDDAVDELYHHLVALVSREDWEYSSKEAVDVAMLAREYERYADHCVAVASRIVYLITGMKPEEYLDETPAPELDTPQRFEELRRLYWTGA</sequence>
<dbReference type="PANTHER" id="PTHR42930">
    <property type="entry name" value="PHOSPHATE-SPECIFIC TRANSPORT SYSTEM ACCESSORY PROTEIN PHOU"/>
    <property type="match status" value="1"/>
</dbReference>
<dbReference type="RefSeq" id="WP_020935575.1">
    <property type="nucleotide sequence ID" value="NC_021915.1"/>
</dbReference>
<feature type="domain" description="PhoU" evidence="8">
    <location>
        <begin position="122"/>
        <end position="204"/>
    </location>
</feature>
<keyword evidence="6 7" id="KW-0592">Phosphate transport</keyword>
<feature type="domain" description="PhoU" evidence="8">
    <location>
        <begin position="19"/>
        <end position="103"/>
    </location>
</feature>